<keyword evidence="2" id="KW-0378">Hydrolase</keyword>
<dbReference type="Gene3D" id="3.40.50.1820">
    <property type="entry name" value="alpha/beta hydrolase"/>
    <property type="match status" value="1"/>
</dbReference>
<dbReference type="SUPFAM" id="SSF53474">
    <property type="entry name" value="alpha/beta-Hydrolases"/>
    <property type="match status" value="1"/>
</dbReference>
<evidence type="ECO:0000259" key="1">
    <source>
        <dbReference type="Pfam" id="PF12697"/>
    </source>
</evidence>
<accession>A0A2K9NGG0</accession>
<dbReference type="Pfam" id="PF12697">
    <property type="entry name" value="Abhydrolase_6"/>
    <property type="match status" value="1"/>
</dbReference>
<dbReference type="AlphaFoldDB" id="A0A2K9NGG0"/>
<organism evidence="2 3">
    <name type="scientific">Niveispirillum cyanobacteriorum</name>
    <dbReference type="NCBI Taxonomy" id="1612173"/>
    <lineage>
        <taxon>Bacteria</taxon>
        <taxon>Pseudomonadati</taxon>
        <taxon>Pseudomonadota</taxon>
        <taxon>Alphaproteobacteria</taxon>
        <taxon>Rhodospirillales</taxon>
        <taxon>Azospirillaceae</taxon>
        <taxon>Niveispirillum</taxon>
    </lineage>
</organism>
<dbReference type="InterPro" id="IPR029058">
    <property type="entry name" value="AB_hydrolase_fold"/>
</dbReference>
<proteinExistence type="predicted"/>
<reference evidence="2 3" key="1">
    <citation type="submission" date="2017-12" db="EMBL/GenBank/DDBJ databases">
        <title>Genomes of bacteria within cyanobacterial aggregates.</title>
        <authorList>
            <person name="Cai H."/>
        </authorList>
    </citation>
    <scope>NUCLEOTIDE SEQUENCE [LARGE SCALE GENOMIC DNA]</scope>
    <source>
        <strain evidence="2 3">TH16</strain>
    </source>
</reference>
<dbReference type="KEGG" id="ncb:C0V82_17375"/>
<sequence>MIGEGGPRNAYLTERPMADLSRRSLLLTATALAGLAVLPVLARSSDLTVKTPSGRAVSVSVWKAVGKEAGHILFSHGAASAPWKYQPLVDAWTKAGYSVYAPLHVDSTDHPDRANFQGMASWPARIEDVRALADHLGGPYIAAGHSYGALVALCLGGSAIAVPPEVKTPLRDPRALVSLAFSPPGAGMGFIKAGDYAPLAVPALIQTGDKDVPPGPGGDWKSHLLPYDEAAPGGSRYALVLDGVDHYFGGGICRPELPGPVQAEQLAIAAELSVLFMRAHAGGDKTALVTLNGRLSDKGPARLTVK</sequence>
<dbReference type="GO" id="GO:0016787">
    <property type="term" value="F:hydrolase activity"/>
    <property type="evidence" value="ECO:0007669"/>
    <property type="project" value="UniProtKB-KW"/>
</dbReference>
<name>A0A2K9NGG0_9PROT</name>
<evidence type="ECO:0000313" key="3">
    <source>
        <dbReference type="Proteomes" id="UP000234752"/>
    </source>
</evidence>
<protein>
    <submittedName>
        <fullName evidence="2">Alpha/beta hydrolase</fullName>
    </submittedName>
</protein>
<evidence type="ECO:0000313" key="2">
    <source>
        <dbReference type="EMBL" id="AUN32177.1"/>
    </source>
</evidence>
<dbReference type="InterPro" id="IPR000073">
    <property type="entry name" value="AB_hydrolase_1"/>
</dbReference>
<dbReference type="Proteomes" id="UP000234752">
    <property type="component" value="Chromosome eg_2"/>
</dbReference>
<dbReference type="PROSITE" id="PS51318">
    <property type="entry name" value="TAT"/>
    <property type="match status" value="1"/>
</dbReference>
<dbReference type="EMBL" id="CP025612">
    <property type="protein sequence ID" value="AUN32177.1"/>
    <property type="molecule type" value="Genomic_DNA"/>
</dbReference>
<dbReference type="InterPro" id="IPR006311">
    <property type="entry name" value="TAT_signal"/>
</dbReference>
<feature type="domain" description="AB hydrolase-1" evidence="1">
    <location>
        <begin position="72"/>
        <end position="198"/>
    </location>
</feature>
<gene>
    <name evidence="2" type="ORF">C0V82_17375</name>
</gene>
<keyword evidence="3" id="KW-1185">Reference proteome</keyword>